<sequence>MGGEKNFESMGEAAIYGAKISDEEVLNGENDSQEDTDGMDEEGEGIVLMRYSWERTDRDYEYEELLSRMFNILYENNPELAGDRRRTATRPPQVLRECTKKTVCKFY</sequence>
<evidence type="ECO:0000256" key="1">
    <source>
        <dbReference type="SAM" id="MobiDB-lite"/>
    </source>
</evidence>
<feature type="compositionally biased region" description="Acidic residues" evidence="1">
    <location>
        <begin position="23"/>
        <end position="43"/>
    </location>
</feature>
<reference evidence="2" key="2">
    <citation type="submission" date="2021-01" db="UniProtKB">
        <authorList>
            <consortium name="EnsemblPlants"/>
        </authorList>
    </citation>
    <scope>IDENTIFICATION</scope>
</reference>
<keyword evidence="3" id="KW-1185">Reference proteome</keyword>
<accession>A0A7N2M5P0</accession>
<evidence type="ECO:0000313" key="3">
    <source>
        <dbReference type="Proteomes" id="UP000594261"/>
    </source>
</evidence>
<name>A0A7N2M5P0_QUELO</name>
<dbReference type="InParanoid" id="A0A7N2M5P0"/>
<dbReference type="AlphaFoldDB" id="A0A7N2M5P0"/>
<dbReference type="Proteomes" id="UP000594261">
    <property type="component" value="Chromosome 7"/>
</dbReference>
<organism evidence="2 3">
    <name type="scientific">Quercus lobata</name>
    <name type="common">Valley oak</name>
    <dbReference type="NCBI Taxonomy" id="97700"/>
    <lineage>
        <taxon>Eukaryota</taxon>
        <taxon>Viridiplantae</taxon>
        <taxon>Streptophyta</taxon>
        <taxon>Embryophyta</taxon>
        <taxon>Tracheophyta</taxon>
        <taxon>Spermatophyta</taxon>
        <taxon>Magnoliopsida</taxon>
        <taxon>eudicotyledons</taxon>
        <taxon>Gunneridae</taxon>
        <taxon>Pentapetalae</taxon>
        <taxon>rosids</taxon>
        <taxon>fabids</taxon>
        <taxon>Fagales</taxon>
        <taxon>Fagaceae</taxon>
        <taxon>Quercus</taxon>
    </lineage>
</organism>
<dbReference type="Gramene" id="QL07p031835:mrna">
    <property type="protein sequence ID" value="QL07p031835:mrna"/>
    <property type="gene ID" value="QL07p031835"/>
</dbReference>
<dbReference type="EnsemblPlants" id="QL07p031835:mrna">
    <property type="protein sequence ID" value="QL07p031835:mrna"/>
    <property type="gene ID" value="QL07p031835"/>
</dbReference>
<protein>
    <submittedName>
        <fullName evidence="2">Uncharacterized protein</fullName>
    </submittedName>
</protein>
<proteinExistence type="predicted"/>
<dbReference type="EMBL" id="LRBV02000007">
    <property type="status" value="NOT_ANNOTATED_CDS"/>
    <property type="molecule type" value="Genomic_DNA"/>
</dbReference>
<feature type="region of interest" description="Disordered" evidence="1">
    <location>
        <begin position="21"/>
        <end position="43"/>
    </location>
</feature>
<evidence type="ECO:0000313" key="2">
    <source>
        <dbReference type="EnsemblPlants" id="QL07p031835:mrna"/>
    </source>
</evidence>
<reference evidence="2 3" key="1">
    <citation type="journal article" date="2016" name="G3 (Bethesda)">
        <title>First Draft Assembly and Annotation of the Genome of a California Endemic Oak Quercus lobata Nee (Fagaceae).</title>
        <authorList>
            <person name="Sork V.L."/>
            <person name="Fitz-Gibbon S.T."/>
            <person name="Puiu D."/>
            <person name="Crepeau M."/>
            <person name="Gugger P.F."/>
            <person name="Sherman R."/>
            <person name="Stevens K."/>
            <person name="Langley C.H."/>
            <person name="Pellegrini M."/>
            <person name="Salzberg S.L."/>
        </authorList>
    </citation>
    <scope>NUCLEOTIDE SEQUENCE [LARGE SCALE GENOMIC DNA]</scope>
    <source>
        <strain evidence="2 3">cv. SW786</strain>
    </source>
</reference>